<keyword evidence="8" id="KW-0146">Chitin degradation</keyword>
<sequence>MLLRLRRGRLLGLLALVAGLGGAVVQAQDCSASNPCEVGCCSKFGFCGLGPDYCKPGSCVANCDRKADCDPGGYGPDYVKSTTCPLNVCCSKWGFCGFTSEFCSPKDAIMRPSCDTVVPSAFSRVVGYYEGWSPGRLCNKFYPEQLPIGVYTHLNFAFASIDPVTFSVVPASSSDIDLYKRLTNLKRKDPSLKVFIAIGGWTFNDDGPTATTFSDLAASPTAQKAFFKSLLSFMSTYNFDGVDLDWEYPEAPDRHGRGVDFANFPTFLENLKKSLSASGGRDGLSVTLPASYWYLQHFDIKKLGKTVDFFNLMTYDFHGVWDKPETPSKWVVPLLNAHTNLTEIKGAMDLLWRNRISPDKVTMGMAFYGRAFAASSSACMTPGCTFASGADAQMCSNEVGIILNSEIDQLVSARGLTPTLDKDAAVKIVTWDRDQWVAYDDEDTFALKAKFARSQCLGGLMVWAVSHDTHDAKYSQLLGTVAHRRFQATMLSGENGGAGNTTDSDGYEYVADYKQQCRWTGCNENCPSGWIRMLRKDGGARGEEYMVDEAGCDGYGQHQLCCPPDQALPTCGWYNHNNGNCDNVCPPGAREVGSNYKYCQTTSAGGFYAYPTYQAACCTTATDSTKLWGQCNWTTWPLCYNDASCPAGDEMVAASGTGSGDAQCFGFPNPTSTRKYCCNNTDENSRWSQCEWHSDLAQGSTLHPADFCHANCPKDTVRVAMDHTGCSGGSAKARCCTPDIKSVSKRQTSQDAETEYYLSLFLENPVCPANVFEHGDTFWPRDLTTITVQQAGVTIVATLFFGDPTRSQKDLWDRRIAQVSRFTSLSYANLYDYLVSSGGDFIRFTLGSTQGPRYILCNLDLIAAQVSNFLAGGGGGGGGGSVTITCECVRKDCCSPSDDECIAFTGSVLATRATSPDPRNVLLAKRGAAKDYEDELTDYSTHPLTSITYYPSTGDFTSPRDNAILGSVWQPDPNCPPNFNPRTFAMTAGNNPGGVDSEHIFERRRMAYWSSNAVEGDLGTGGENYGDALPGDVPYMRQGTHYRVPLNFFTVTLTTTLTPQWVQYLNLPAAAGSPNPAPTDFRARIMNALGSTPHRTVMSLAVKGLNIKKSKMWNFAELVNRKMMENLLWGTKNKNTPPDLQEAFRIIHDVLAAFQFHNQQTVNQNLRTVVNTIRVEIRYAERMYLAQFRTPVYALDHFDAWVQDHFSRMRVVTQNWALEMIRYLDTAASDNSPLHLQIKARISQMQATVNGLAINQANFYPALP</sequence>
<evidence type="ECO:0000256" key="8">
    <source>
        <dbReference type="ARBA" id="ARBA00023024"/>
    </source>
</evidence>
<dbReference type="SMART" id="SM00636">
    <property type="entry name" value="Glyco_18"/>
    <property type="match status" value="1"/>
</dbReference>
<evidence type="ECO:0000256" key="3">
    <source>
        <dbReference type="ARBA" id="ARBA00008682"/>
    </source>
</evidence>
<dbReference type="SUPFAM" id="SSF54556">
    <property type="entry name" value="Chitinase insertion domain"/>
    <property type="match status" value="1"/>
</dbReference>
<dbReference type="SUPFAM" id="SSF57016">
    <property type="entry name" value="Plant lectins/antimicrobial peptides"/>
    <property type="match status" value="1"/>
</dbReference>
<accession>A0AAN6MEM5</accession>
<protein>
    <recommendedName>
        <fullName evidence="4">chitinase</fullName>
        <ecNumber evidence="4">3.2.1.14</ecNumber>
    </recommendedName>
</protein>
<evidence type="ECO:0000256" key="12">
    <source>
        <dbReference type="PROSITE-ProRule" id="PRU00261"/>
    </source>
</evidence>
<dbReference type="AlphaFoldDB" id="A0AAN6MEM5"/>
<dbReference type="Gene3D" id="3.30.60.10">
    <property type="entry name" value="Endochitinase-like"/>
    <property type="match status" value="1"/>
</dbReference>
<dbReference type="PANTHER" id="PTHR11177">
    <property type="entry name" value="CHITINASE"/>
    <property type="match status" value="1"/>
</dbReference>
<comment type="catalytic activity">
    <reaction evidence="1">
        <text>Random endo-hydrolysis of N-acetyl-beta-D-glucosaminide (1-&gt;4)-beta-linkages in chitin and chitodextrins.</text>
        <dbReference type="EC" id="3.2.1.14"/>
    </reaction>
</comment>
<dbReference type="Pfam" id="PF00704">
    <property type="entry name" value="Glyco_hydro_18"/>
    <property type="match status" value="1"/>
</dbReference>
<feature type="disulfide bond" evidence="12">
    <location>
        <begin position="84"/>
        <end position="96"/>
    </location>
</feature>
<dbReference type="EMBL" id="MU855787">
    <property type="protein sequence ID" value="KAK3899425.1"/>
    <property type="molecule type" value="Genomic_DNA"/>
</dbReference>
<keyword evidence="10 13" id="KW-0326">Glycosidase</keyword>
<evidence type="ECO:0000256" key="13">
    <source>
        <dbReference type="RuleBase" id="RU000489"/>
    </source>
</evidence>
<evidence type="ECO:0000256" key="10">
    <source>
        <dbReference type="ARBA" id="ARBA00023295"/>
    </source>
</evidence>
<feature type="domain" description="Chitin-binding type-1" evidence="15">
    <location>
        <begin position="66"/>
        <end position="116"/>
    </location>
</feature>
<dbReference type="Proteomes" id="UP001303889">
    <property type="component" value="Unassembled WGS sequence"/>
</dbReference>
<dbReference type="GO" id="GO:0006032">
    <property type="term" value="P:chitin catabolic process"/>
    <property type="evidence" value="ECO:0007669"/>
    <property type="project" value="UniProtKB-KW"/>
</dbReference>
<reference evidence="17" key="1">
    <citation type="journal article" date="2023" name="Mol. Phylogenet. Evol.">
        <title>Genome-scale phylogeny and comparative genomics of the fungal order Sordariales.</title>
        <authorList>
            <person name="Hensen N."/>
            <person name="Bonometti L."/>
            <person name="Westerberg I."/>
            <person name="Brannstrom I.O."/>
            <person name="Guillou S."/>
            <person name="Cros-Aarteil S."/>
            <person name="Calhoun S."/>
            <person name="Haridas S."/>
            <person name="Kuo A."/>
            <person name="Mondo S."/>
            <person name="Pangilinan J."/>
            <person name="Riley R."/>
            <person name="LaButti K."/>
            <person name="Andreopoulos B."/>
            <person name="Lipzen A."/>
            <person name="Chen C."/>
            <person name="Yan M."/>
            <person name="Daum C."/>
            <person name="Ng V."/>
            <person name="Clum A."/>
            <person name="Steindorff A."/>
            <person name="Ohm R.A."/>
            <person name="Martin F."/>
            <person name="Silar P."/>
            <person name="Natvig D.O."/>
            <person name="Lalanne C."/>
            <person name="Gautier V."/>
            <person name="Ament-Velasquez S.L."/>
            <person name="Kruys A."/>
            <person name="Hutchinson M.I."/>
            <person name="Powell A.J."/>
            <person name="Barry K."/>
            <person name="Miller A.N."/>
            <person name="Grigoriev I.V."/>
            <person name="Debuchy R."/>
            <person name="Gladieux P."/>
            <person name="Hiltunen Thoren M."/>
            <person name="Johannesson H."/>
        </authorList>
    </citation>
    <scope>NUCLEOTIDE SEQUENCE</scope>
    <source>
        <strain evidence="17">CBS 103.79</strain>
    </source>
</reference>
<dbReference type="InterPro" id="IPR001579">
    <property type="entry name" value="Glyco_hydro_18_chit_AS"/>
</dbReference>
<keyword evidence="7 13" id="KW-0378">Hydrolase</keyword>
<dbReference type="InterPro" id="IPR050314">
    <property type="entry name" value="Glycosyl_Hydrlase_18"/>
</dbReference>
<evidence type="ECO:0000313" key="18">
    <source>
        <dbReference type="Proteomes" id="UP001303889"/>
    </source>
</evidence>
<feature type="disulfide bond" evidence="12">
    <location>
        <begin position="89"/>
        <end position="103"/>
    </location>
</feature>
<keyword evidence="5" id="KW-0964">Secreted</keyword>
<dbReference type="InterPro" id="IPR036861">
    <property type="entry name" value="Endochitinase-like_sf"/>
</dbReference>
<dbReference type="Gene3D" id="3.20.20.80">
    <property type="entry name" value="Glycosidases"/>
    <property type="match status" value="1"/>
</dbReference>
<evidence type="ECO:0000256" key="11">
    <source>
        <dbReference type="ARBA" id="ARBA00023326"/>
    </source>
</evidence>
<keyword evidence="11" id="KW-0624">Polysaccharide degradation</keyword>
<dbReference type="SMART" id="SM00270">
    <property type="entry name" value="ChtBD1"/>
    <property type="match status" value="2"/>
</dbReference>
<feature type="chain" id="PRO_5042896851" description="chitinase" evidence="14">
    <location>
        <begin position="28"/>
        <end position="1264"/>
    </location>
</feature>
<name>A0AAN6MEM5_9PEZI</name>
<dbReference type="SUPFAM" id="SSF51445">
    <property type="entry name" value="(Trans)glycosidases"/>
    <property type="match status" value="1"/>
</dbReference>
<dbReference type="InterPro" id="IPR001002">
    <property type="entry name" value="Chitin-bd_1"/>
</dbReference>
<dbReference type="Pfam" id="PF00187">
    <property type="entry name" value="Chitin_bind_1"/>
    <property type="match status" value="1"/>
</dbReference>
<dbReference type="PROSITE" id="PS51910">
    <property type="entry name" value="GH18_2"/>
    <property type="match status" value="1"/>
</dbReference>
<evidence type="ECO:0000256" key="14">
    <source>
        <dbReference type="SAM" id="SignalP"/>
    </source>
</evidence>
<evidence type="ECO:0000256" key="6">
    <source>
        <dbReference type="ARBA" id="ARBA00022669"/>
    </source>
</evidence>
<reference evidence="17" key="2">
    <citation type="submission" date="2023-05" db="EMBL/GenBank/DDBJ databases">
        <authorList>
            <consortium name="Lawrence Berkeley National Laboratory"/>
            <person name="Steindorff A."/>
            <person name="Hensen N."/>
            <person name="Bonometti L."/>
            <person name="Westerberg I."/>
            <person name="Brannstrom I.O."/>
            <person name="Guillou S."/>
            <person name="Cros-Aarteil S."/>
            <person name="Calhoun S."/>
            <person name="Haridas S."/>
            <person name="Kuo A."/>
            <person name="Mondo S."/>
            <person name="Pangilinan J."/>
            <person name="Riley R."/>
            <person name="Labutti K."/>
            <person name="Andreopoulos B."/>
            <person name="Lipzen A."/>
            <person name="Chen C."/>
            <person name="Yanf M."/>
            <person name="Daum C."/>
            <person name="Ng V."/>
            <person name="Clum A."/>
            <person name="Ohm R."/>
            <person name="Martin F."/>
            <person name="Silar P."/>
            <person name="Natvig D."/>
            <person name="Lalanne C."/>
            <person name="Gautier V."/>
            <person name="Ament-Velasquez S.L."/>
            <person name="Kruys A."/>
            <person name="Hutchinson M.I."/>
            <person name="Powell A.J."/>
            <person name="Barry K."/>
            <person name="Miller A.N."/>
            <person name="Grigoriev I.V."/>
            <person name="Debuchy R."/>
            <person name="Gladieux P."/>
            <person name="Thoren M.H."/>
            <person name="Johannesson H."/>
        </authorList>
    </citation>
    <scope>NUCLEOTIDE SEQUENCE</scope>
    <source>
        <strain evidence="17">CBS 103.79</strain>
    </source>
</reference>
<keyword evidence="18" id="KW-1185">Reference proteome</keyword>
<feature type="signal peptide" evidence="14">
    <location>
        <begin position="1"/>
        <end position="27"/>
    </location>
</feature>
<feature type="domain" description="Chitin-binding type-1" evidence="15">
    <location>
        <begin position="27"/>
        <end position="65"/>
    </location>
</feature>
<evidence type="ECO:0000313" key="17">
    <source>
        <dbReference type="EMBL" id="KAK3899425.1"/>
    </source>
</evidence>
<comment type="caution">
    <text evidence="17">The sequence shown here is derived from an EMBL/GenBank/DDBJ whole genome shotgun (WGS) entry which is preliminary data.</text>
</comment>
<evidence type="ECO:0000259" key="16">
    <source>
        <dbReference type="PROSITE" id="PS51910"/>
    </source>
</evidence>
<organism evidence="17 18">
    <name type="scientific">Staphylotrichum tortipilum</name>
    <dbReference type="NCBI Taxonomy" id="2831512"/>
    <lineage>
        <taxon>Eukaryota</taxon>
        <taxon>Fungi</taxon>
        <taxon>Dikarya</taxon>
        <taxon>Ascomycota</taxon>
        <taxon>Pezizomycotina</taxon>
        <taxon>Sordariomycetes</taxon>
        <taxon>Sordariomycetidae</taxon>
        <taxon>Sordariales</taxon>
        <taxon>Chaetomiaceae</taxon>
        <taxon>Staphylotrichum</taxon>
    </lineage>
</organism>
<comment type="similarity">
    <text evidence="3">Belongs to the glycosyl hydrolase 18 family. Chitinase class V subfamily.</text>
</comment>
<feature type="disulfide bond" evidence="12">
    <location>
        <begin position="40"/>
        <end position="54"/>
    </location>
</feature>
<feature type="domain" description="GH18" evidence="16">
    <location>
        <begin position="123"/>
        <end position="489"/>
    </location>
</feature>
<evidence type="ECO:0000256" key="2">
    <source>
        <dbReference type="ARBA" id="ARBA00004613"/>
    </source>
</evidence>
<dbReference type="GO" id="GO:0008843">
    <property type="term" value="F:endochitinase activity"/>
    <property type="evidence" value="ECO:0007669"/>
    <property type="project" value="UniProtKB-EC"/>
</dbReference>
<evidence type="ECO:0000256" key="1">
    <source>
        <dbReference type="ARBA" id="ARBA00000822"/>
    </source>
</evidence>
<dbReference type="Gene3D" id="3.10.50.10">
    <property type="match status" value="1"/>
</dbReference>
<dbReference type="InterPro" id="IPR018371">
    <property type="entry name" value="Chitin-binding_1_CS"/>
</dbReference>
<evidence type="ECO:0000256" key="5">
    <source>
        <dbReference type="ARBA" id="ARBA00022525"/>
    </source>
</evidence>
<evidence type="ECO:0000256" key="7">
    <source>
        <dbReference type="ARBA" id="ARBA00022801"/>
    </source>
</evidence>
<evidence type="ECO:0000256" key="9">
    <source>
        <dbReference type="ARBA" id="ARBA00023277"/>
    </source>
</evidence>
<dbReference type="PANTHER" id="PTHR11177:SF402">
    <property type="entry name" value="CHITINASE"/>
    <property type="match status" value="1"/>
</dbReference>
<dbReference type="GO" id="GO:0000272">
    <property type="term" value="P:polysaccharide catabolic process"/>
    <property type="evidence" value="ECO:0007669"/>
    <property type="project" value="UniProtKB-KW"/>
</dbReference>
<dbReference type="InterPro" id="IPR017853">
    <property type="entry name" value="GH"/>
</dbReference>
<dbReference type="EC" id="3.2.1.14" evidence="4"/>
<feature type="disulfide bond" evidence="12">
    <location>
        <begin position="59"/>
        <end position="63"/>
    </location>
</feature>
<evidence type="ECO:0000256" key="4">
    <source>
        <dbReference type="ARBA" id="ARBA00012729"/>
    </source>
</evidence>
<dbReference type="InterPro" id="IPR011583">
    <property type="entry name" value="Chitinase_II/V-like_cat"/>
</dbReference>
<keyword evidence="9" id="KW-0119">Carbohydrate metabolism</keyword>
<dbReference type="PROSITE" id="PS00026">
    <property type="entry name" value="CHIT_BIND_I_1"/>
    <property type="match status" value="1"/>
</dbReference>
<dbReference type="PROSITE" id="PS50941">
    <property type="entry name" value="CHIT_BIND_I_2"/>
    <property type="match status" value="2"/>
</dbReference>
<dbReference type="InterPro" id="IPR029070">
    <property type="entry name" value="Chitinase_insertion_sf"/>
</dbReference>
<proteinExistence type="inferred from homology"/>
<dbReference type="PROSITE" id="PS01095">
    <property type="entry name" value="GH18_1"/>
    <property type="match status" value="1"/>
</dbReference>
<dbReference type="GO" id="GO:0005576">
    <property type="term" value="C:extracellular region"/>
    <property type="evidence" value="ECO:0007669"/>
    <property type="project" value="UniProtKB-SubCell"/>
</dbReference>
<comment type="subcellular location">
    <subcellularLocation>
        <location evidence="2">Secreted</location>
    </subcellularLocation>
</comment>
<gene>
    <name evidence="17" type="ORF">C8A05DRAFT_36963</name>
</gene>
<keyword evidence="12" id="KW-1015">Disulfide bond</keyword>
<keyword evidence="14" id="KW-0732">Signal</keyword>
<dbReference type="InterPro" id="IPR001223">
    <property type="entry name" value="Glyco_hydro18_cat"/>
</dbReference>
<dbReference type="GO" id="GO:0008061">
    <property type="term" value="F:chitin binding"/>
    <property type="evidence" value="ECO:0007669"/>
    <property type="project" value="UniProtKB-UniRule"/>
</dbReference>
<comment type="caution">
    <text evidence="12">Lacks conserved residue(s) required for the propagation of feature annotation.</text>
</comment>
<keyword evidence="6 12" id="KW-0147">Chitin-binding</keyword>
<evidence type="ECO:0000259" key="15">
    <source>
        <dbReference type="PROSITE" id="PS50941"/>
    </source>
</evidence>